<dbReference type="AlphaFoldDB" id="L0KAE7"/>
<organism evidence="1 2">
    <name type="scientific">Halobacteroides halobius (strain ATCC 35273 / DSM 5150 / MD-1)</name>
    <dbReference type="NCBI Taxonomy" id="748449"/>
    <lineage>
        <taxon>Bacteria</taxon>
        <taxon>Bacillati</taxon>
        <taxon>Bacillota</taxon>
        <taxon>Clostridia</taxon>
        <taxon>Halanaerobiales</taxon>
        <taxon>Halobacteroidaceae</taxon>
        <taxon>Halobacteroides</taxon>
    </lineage>
</organism>
<accession>L0KAE7</accession>
<protein>
    <submittedName>
        <fullName evidence="1">Uncharacterized protein</fullName>
    </submittedName>
</protein>
<proteinExistence type="predicted"/>
<dbReference type="KEGG" id="hhl:Halha_2101"/>
<evidence type="ECO:0000313" key="1">
    <source>
        <dbReference type="EMBL" id="AGB41986.1"/>
    </source>
</evidence>
<name>L0KAE7_HALHC</name>
<dbReference type="Proteomes" id="UP000010880">
    <property type="component" value="Chromosome"/>
</dbReference>
<keyword evidence="2" id="KW-1185">Reference proteome</keyword>
<gene>
    <name evidence="1" type="ordered locus">Halha_2101</name>
</gene>
<reference evidence="2" key="1">
    <citation type="submission" date="2012-02" db="EMBL/GenBank/DDBJ databases">
        <title>The complete genome of Halobacteroides halobius DSM 5150.</title>
        <authorList>
            <person name="Lucas S."/>
            <person name="Copeland A."/>
            <person name="Lapidus A."/>
            <person name="Glavina del Rio T."/>
            <person name="Dalin E."/>
            <person name="Tice H."/>
            <person name="Bruce D."/>
            <person name="Goodwin L."/>
            <person name="Pitluck S."/>
            <person name="Peters L."/>
            <person name="Mikhailova N."/>
            <person name="Gu W."/>
            <person name="Kyrpides N."/>
            <person name="Mavromatis K."/>
            <person name="Ivanova N."/>
            <person name="Brettin T."/>
            <person name="Detter J.C."/>
            <person name="Han C."/>
            <person name="Larimer F."/>
            <person name="Land M."/>
            <person name="Hauser L."/>
            <person name="Markowitz V."/>
            <person name="Cheng J.-F."/>
            <person name="Hugenholtz P."/>
            <person name="Woyke T."/>
            <person name="Wu D."/>
            <person name="Tindall B."/>
            <person name="Pomrenke H."/>
            <person name="Brambilla E."/>
            <person name="Klenk H.-P."/>
            <person name="Eisen J.A."/>
        </authorList>
    </citation>
    <scope>NUCLEOTIDE SEQUENCE [LARGE SCALE GENOMIC DNA]</scope>
    <source>
        <strain evidence="2">ATCC 35273 / DSM 5150 / MD-1</strain>
    </source>
</reference>
<evidence type="ECO:0000313" key="2">
    <source>
        <dbReference type="Proteomes" id="UP000010880"/>
    </source>
</evidence>
<dbReference type="HOGENOM" id="CLU_2493586_0_0_9"/>
<sequence>MAWSKTGVDQMSRLQAFKFNGGNKEKLKELFLRKEEKIKKEETLTEIESKTINSKLKKKFAQPKKNIPSINIGRRTGLTRALKAIV</sequence>
<dbReference type="EMBL" id="CP003359">
    <property type="protein sequence ID" value="AGB41986.1"/>
    <property type="molecule type" value="Genomic_DNA"/>
</dbReference>